<dbReference type="Gene3D" id="3.40.50.300">
    <property type="entry name" value="P-loop containing nucleotide triphosphate hydrolases"/>
    <property type="match status" value="1"/>
</dbReference>
<protein>
    <submittedName>
        <fullName evidence="1">ATP-binding protein</fullName>
    </submittedName>
</protein>
<sequence>MIDMNALANEIKYKSLQNKRNFKNDCLCEVLNDKEEVALALELCYKNEVTIRGGEYRKDSELEDTLNRVAGWLVNPDTKPWLLMYGPLGNGKTTILRAIQTLINSQKIRYGCYHTSLKVYSAIKIADIARANREVFDEIKTTHALGVDDIGTESLEVNDFGTRLSPMVELMLQRYDSRKMTLFTSNLGAEDIAHRYKERVGDRMNEILDLLYIGTPSYR</sequence>
<keyword evidence="2" id="KW-1185">Reference proteome</keyword>
<proteinExistence type="predicted"/>
<dbReference type="OrthoDB" id="835620at2"/>
<dbReference type="GO" id="GO:0005524">
    <property type="term" value="F:ATP binding"/>
    <property type="evidence" value="ECO:0007669"/>
    <property type="project" value="UniProtKB-KW"/>
</dbReference>
<dbReference type="RefSeq" id="WP_134849980.1">
    <property type="nucleotide sequence ID" value="NZ_CP197400.1"/>
</dbReference>
<keyword evidence="1" id="KW-0547">Nucleotide-binding</keyword>
<name>A0A4Y8WMT8_9PORP</name>
<dbReference type="Proteomes" id="UP000297225">
    <property type="component" value="Unassembled WGS sequence"/>
</dbReference>
<dbReference type="EMBL" id="SPNC01000118">
    <property type="protein sequence ID" value="TFH94474.1"/>
    <property type="molecule type" value="Genomic_DNA"/>
</dbReference>
<reference evidence="1 2" key="1">
    <citation type="submission" date="2019-03" db="EMBL/GenBank/DDBJ databases">
        <title>Porphyromonas levii Isolated from the Uterus of Dairy Cows.</title>
        <authorList>
            <person name="Francis A.M."/>
        </authorList>
    </citation>
    <scope>NUCLEOTIDE SEQUENCE [LARGE SCALE GENOMIC DNA]</scope>
    <source>
        <strain evidence="1 2">AF5678</strain>
    </source>
</reference>
<comment type="caution">
    <text evidence="1">The sequence shown here is derived from an EMBL/GenBank/DDBJ whole genome shotgun (WGS) entry which is preliminary data.</text>
</comment>
<organism evidence="1 2">
    <name type="scientific">Porphyromonas levii</name>
    <dbReference type="NCBI Taxonomy" id="28114"/>
    <lineage>
        <taxon>Bacteria</taxon>
        <taxon>Pseudomonadati</taxon>
        <taxon>Bacteroidota</taxon>
        <taxon>Bacteroidia</taxon>
        <taxon>Bacteroidales</taxon>
        <taxon>Porphyromonadaceae</taxon>
        <taxon>Porphyromonas</taxon>
    </lineage>
</organism>
<evidence type="ECO:0000313" key="2">
    <source>
        <dbReference type="Proteomes" id="UP000297225"/>
    </source>
</evidence>
<accession>A0A4Y8WMT8</accession>
<dbReference type="SUPFAM" id="SSF52540">
    <property type="entry name" value="P-loop containing nucleoside triphosphate hydrolases"/>
    <property type="match status" value="1"/>
</dbReference>
<dbReference type="AlphaFoldDB" id="A0A4Y8WMT8"/>
<evidence type="ECO:0000313" key="1">
    <source>
        <dbReference type="EMBL" id="TFH94474.1"/>
    </source>
</evidence>
<dbReference type="STRING" id="1122973.GCA_000379925_00360"/>
<dbReference type="InterPro" id="IPR027417">
    <property type="entry name" value="P-loop_NTPase"/>
</dbReference>
<keyword evidence="1" id="KW-0067">ATP-binding</keyword>
<gene>
    <name evidence="1" type="ORF">E4P47_07345</name>
</gene>